<evidence type="ECO:0000256" key="3">
    <source>
        <dbReference type="ARBA" id="ARBA00022768"/>
    </source>
</evidence>
<dbReference type="PANTHER" id="PTHR11741">
    <property type="entry name" value="ELONGATION FACTOR TS"/>
    <property type="match status" value="1"/>
</dbReference>
<dbReference type="Gene3D" id="1.10.8.10">
    <property type="entry name" value="DNA helicase RuvA subunit, C-terminal domain"/>
    <property type="match status" value="1"/>
</dbReference>
<evidence type="ECO:0000259" key="6">
    <source>
        <dbReference type="Pfam" id="PF00889"/>
    </source>
</evidence>
<dbReference type="FunFam" id="1.10.8.10:FF:000001">
    <property type="entry name" value="Elongation factor Ts"/>
    <property type="match status" value="1"/>
</dbReference>
<dbReference type="NCBIfam" id="TIGR00116">
    <property type="entry name" value="tsf"/>
    <property type="match status" value="1"/>
</dbReference>
<dbReference type="SUPFAM" id="SSF46934">
    <property type="entry name" value="UBA-like"/>
    <property type="match status" value="1"/>
</dbReference>
<name>A0A2D6YI67_9DELT</name>
<dbReference type="PANTHER" id="PTHR11741:SF0">
    <property type="entry name" value="ELONGATION FACTOR TS, MITOCHONDRIAL"/>
    <property type="match status" value="1"/>
</dbReference>
<keyword evidence="5" id="KW-0963">Cytoplasm</keyword>
<organism evidence="7 8">
    <name type="scientific">SAR324 cluster bacterium</name>
    <dbReference type="NCBI Taxonomy" id="2024889"/>
    <lineage>
        <taxon>Bacteria</taxon>
        <taxon>Deltaproteobacteria</taxon>
        <taxon>SAR324 cluster</taxon>
    </lineage>
</organism>
<protein>
    <recommendedName>
        <fullName evidence="2 5">Elongation factor Ts</fullName>
        <shortName evidence="5">EF-Ts</shortName>
    </recommendedName>
</protein>
<dbReference type="FunFam" id="1.10.286.20:FF:000001">
    <property type="entry name" value="Elongation factor Ts"/>
    <property type="match status" value="1"/>
</dbReference>
<evidence type="ECO:0000256" key="4">
    <source>
        <dbReference type="ARBA" id="ARBA00022917"/>
    </source>
</evidence>
<dbReference type="GO" id="GO:0003746">
    <property type="term" value="F:translation elongation factor activity"/>
    <property type="evidence" value="ECO:0007669"/>
    <property type="project" value="UniProtKB-UniRule"/>
</dbReference>
<comment type="function">
    <text evidence="5">Associates with the EF-Tu.GDP complex and induces the exchange of GDP to GTP. It remains bound to the aminoacyl-tRNA.EF-Tu.GTP complex up to the GTP hydrolysis stage on the ribosome.</text>
</comment>
<dbReference type="Gene3D" id="3.30.479.20">
    <property type="entry name" value="Elongation factor Ts, dimerisation domain"/>
    <property type="match status" value="2"/>
</dbReference>
<evidence type="ECO:0000313" key="7">
    <source>
        <dbReference type="EMBL" id="MAH62851.1"/>
    </source>
</evidence>
<evidence type="ECO:0000256" key="1">
    <source>
        <dbReference type="ARBA" id="ARBA00005532"/>
    </source>
</evidence>
<feature type="region of interest" description="Involved in Mg(2+) ion dislocation from EF-Tu" evidence="5">
    <location>
        <begin position="82"/>
        <end position="85"/>
    </location>
</feature>
<keyword evidence="4 5" id="KW-0648">Protein biosynthesis</keyword>
<dbReference type="AlphaFoldDB" id="A0A2D6YI67"/>
<comment type="subcellular location">
    <subcellularLocation>
        <location evidence="5">Cytoplasm</location>
    </subcellularLocation>
</comment>
<comment type="caution">
    <text evidence="7">The sequence shown here is derived from an EMBL/GenBank/DDBJ whole genome shotgun (WGS) entry which is preliminary data.</text>
</comment>
<dbReference type="HAMAP" id="MF_00050">
    <property type="entry name" value="EF_Ts"/>
    <property type="match status" value="1"/>
</dbReference>
<dbReference type="InterPro" id="IPR009060">
    <property type="entry name" value="UBA-like_sf"/>
</dbReference>
<proteinExistence type="inferred from homology"/>
<dbReference type="GO" id="GO:0005737">
    <property type="term" value="C:cytoplasm"/>
    <property type="evidence" value="ECO:0007669"/>
    <property type="project" value="UniProtKB-SubCell"/>
</dbReference>
<evidence type="ECO:0000256" key="2">
    <source>
        <dbReference type="ARBA" id="ARBA00016956"/>
    </source>
</evidence>
<evidence type="ECO:0000256" key="5">
    <source>
        <dbReference type="HAMAP-Rule" id="MF_00050"/>
    </source>
</evidence>
<keyword evidence="3 5" id="KW-0251">Elongation factor</keyword>
<accession>A0A2D6YI67</accession>
<dbReference type="InterPro" id="IPR036402">
    <property type="entry name" value="EF-Ts_dimer_sf"/>
</dbReference>
<dbReference type="CDD" id="cd14275">
    <property type="entry name" value="UBA_EF-Ts"/>
    <property type="match status" value="1"/>
</dbReference>
<dbReference type="Pfam" id="PF00889">
    <property type="entry name" value="EF_TS"/>
    <property type="match status" value="1"/>
</dbReference>
<dbReference type="InterPro" id="IPR001816">
    <property type="entry name" value="Transl_elong_EFTs/EF1B"/>
</dbReference>
<dbReference type="Proteomes" id="UP000226525">
    <property type="component" value="Unassembled WGS sequence"/>
</dbReference>
<dbReference type="EMBL" id="NZEX01000056">
    <property type="protein sequence ID" value="MAH62851.1"/>
    <property type="molecule type" value="Genomic_DNA"/>
</dbReference>
<comment type="similarity">
    <text evidence="1 5">Belongs to the EF-Ts family.</text>
</comment>
<dbReference type="SUPFAM" id="SSF54713">
    <property type="entry name" value="Elongation factor Ts (EF-Ts), dimerisation domain"/>
    <property type="match status" value="2"/>
</dbReference>
<dbReference type="InterPro" id="IPR014039">
    <property type="entry name" value="Transl_elong_EFTs/EF1B_dimer"/>
</dbReference>
<feature type="domain" description="Translation elongation factor EFTs/EF1B dimerisation" evidence="6">
    <location>
        <begin position="73"/>
        <end position="273"/>
    </location>
</feature>
<reference evidence="8" key="1">
    <citation type="submission" date="2017-09" db="EMBL/GenBank/DDBJ databases">
        <title>The Reconstruction of 2,631 Draft Metagenome-Assembled Genomes from the Global Oceans.</title>
        <authorList>
            <person name="Tully B.J."/>
            <person name="Graham E.D."/>
            <person name="Heidelberg J.F."/>
        </authorList>
    </citation>
    <scope>NUCLEOTIDE SEQUENCE [LARGE SCALE GENOMIC DNA]</scope>
</reference>
<sequence length="284" mass="31021">MAEITAAAVKELRELTGVPMMDCKKALVETNGDIEAAKDFLRKRGQAKAIKKSSRETNDGAIAAFVSDDSRIASLVKLSCETDFVAKNERFQNLLQTICNQVATQGDSEVPSQNLIDGSGTIQDLLTQSVAELGENIQFADAKRFELNEGVIGSYIHMTGKIGVLVPIAANGTADKDQLTSLARDIAMHIAATPAEAVLPEQVDQSVLDKEKEVFVAQARESGKPDNIIEKMVSGRIQKFLKEICVSSQPFVKDPQRTVQQLVDDKAKELGVELRFDSFAKYNF</sequence>
<dbReference type="Gene3D" id="1.10.286.20">
    <property type="match status" value="1"/>
</dbReference>
<gene>
    <name evidence="5" type="primary">tsf</name>
    <name evidence="7" type="ORF">CMN54_05245</name>
</gene>
<evidence type="ECO:0000313" key="8">
    <source>
        <dbReference type="Proteomes" id="UP000226525"/>
    </source>
</evidence>